<evidence type="ECO:0000256" key="2">
    <source>
        <dbReference type="ARBA" id="ARBA00022475"/>
    </source>
</evidence>
<keyword evidence="2" id="KW-1003">Cell membrane</keyword>
<organism evidence="8 9">
    <name type="scientific">Polaribacter marinus</name>
    <dbReference type="NCBI Taxonomy" id="2916838"/>
    <lineage>
        <taxon>Bacteria</taxon>
        <taxon>Pseudomonadati</taxon>
        <taxon>Bacteroidota</taxon>
        <taxon>Flavobacteriia</taxon>
        <taxon>Flavobacteriales</taxon>
        <taxon>Flavobacteriaceae</taxon>
    </lineage>
</organism>
<feature type="transmembrane region" description="Helical" evidence="6">
    <location>
        <begin position="68"/>
        <end position="84"/>
    </location>
</feature>
<dbReference type="EMBL" id="JAKQYM010000006">
    <property type="protein sequence ID" value="MCI2229338.1"/>
    <property type="molecule type" value="Genomic_DNA"/>
</dbReference>
<evidence type="ECO:0000256" key="1">
    <source>
        <dbReference type="ARBA" id="ARBA00004651"/>
    </source>
</evidence>
<evidence type="ECO:0000256" key="4">
    <source>
        <dbReference type="ARBA" id="ARBA00022989"/>
    </source>
</evidence>
<feature type="transmembrane region" description="Helical" evidence="6">
    <location>
        <begin position="7"/>
        <end position="26"/>
    </location>
</feature>
<dbReference type="PANTHER" id="PTHR40077">
    <property type="entry name" value="MEMBRANE PROTEIN-RELATED"/>
    <property type="match status" value="1"/>
</dbReference>
<gene>
    <name evidence="8" type="ORF">MC378_09190</name>
</gene>
<dbReference type="RefSeq" id="WP_242178465.1">
    <property type="nucleotide sequence ID" value="NZ_JAKQYM010000006.1"/>
</dbReference>
<accession>A0A9X1VNI2</accession>
<evidence type="ECO:0000259" key="7">
    <source>
        <dbReference type="Pfam" id="PF12823"/>
    </source>
</evidence>
<evidence type="ECO:0000313" key="9">
    <source>
        <dbReference type="Proteomes" id="UP001139369"/>
    </source>
</evidence>
<feature type="transmembrane region" description="Helical" evidence="6">
    <location>
        <begin position="38"/>
        <end position="56"/>
    </location>
</feature>
<comment type="caution">
    <text evidence="8">The sequence shown here is derived from an EMBL/GenBank/DDBJ whole genome shotgun (WGS) entry which is preliminary data.</text>
</comment>
<sequence>MKSIFRIVSLLEGISYLLLLFIATPIKAFQGDETYVKMLGMPHGILFILYVILAFMLKKEMKWDHKNFGIILLCSLLPFGTFYMDKKYLR</sequence>
<dbReference type="PANTHER" id="PTHR40077:SF1">
    <property type="entry name" value="MEMBRANE PROTEIN"/>
    <property type="match status" value="1"/>
</dbReference>
<keyword evidence="9" id="KW-1185">Reference proteome</keyword>
<name>A0A9X1VNI2_9FLAO</name>
<reference evidence="8" key="1">
    <citation type="submission" date="2022-02" db="EMBL/GenBank/DDBJ databases">
        <title>Polaribacter sp. MSW13, isolated from seawater.</title>
        <authorList>
            <person name="Kristyanto S."/>
            <person name="Jung J."/>
            <person name="Jeon C.O."/>
        </authorList>
    </citation>
    <scope>NUCLEOTIDE SEQUENCE</scope>
    <source>
        <strain evidence="8">MSW13</strain>
    </source>
</reference>
<dbReference type="GO" id="GO:0005886">
    <property type="term" value="C:plasma membrane"/>
    <property type="evidence" value="ECO:0007669"/>
    <property type="project" value="UniProtKB-SubCell"/>
</dbReference>
<keyword evidence="4 6" id="KW-1133">Transmembrane helix</keyword>
<evidence type="ECO:0000256" key="3">
    <source>
        <dbReference type="ARBA" id="ARBA00022692"/>
    </source>
</evidence>
<proteinExistence type="predicted"/>
<dbReference type="NCBIfam" id="TIGR03954">
    <property type="entry name" value="integ_memb_HG"/>
    <property type="match status" value="1"/>
</dbReference>
<dbReference type="InterPro" id="IPR023845">
    <property type="entry name" value="DUF3817_TM"/>
</dbReference>
<feature type="domain" description="DUF3817" evidence="7">
    <location>
        <begin position="4"/>
        <end position="89"/>
    </location>
</feature>
<keyword evidence="5 6" id="KW-0472">Membrane</keyword>
<dbReference type="Proteomes" id="UP001139369">
    <property type="component" value="Unassembled WGS sequence"/>
</dbReference>
<dbReference type="AlphaFoldDB" id="A0A9X1VNI2"/>
<comment type="subcellular location">
    <subcellularLocation>
        <location evidence="1">Cell membrane</location>
        <topology evidence="1">Multi-pass membrane protein</topology>
    </subcellularLocation>
</comment>
<evidence type="ECO:0000256" key="5">
    <source>
        <dbReference type="ARBA" id="ARBA00023136"/>
    </source>
</evidence>
<keyword evidence="3 6" id="KW-0812">Transmembrane</keyword>
<evidence type="ECO:0000313" key="8">
    <source>
        <dbReference type="EMBL" id="MCI2229338.1"/>
    </source>
</evidence>
<protein>
    <submittedName>
        <fullName evidence="8">DUF3817 domain-containing protein</fullName>
    </submittedName>
</protein>
<evidence type="ECO:0000256" key="6">
    <source>
        <dbReference type="SAM" id="Phobius"/>
    </source>
</evidence>
<dbReference type="Pfam" id="PF12823">
    <property type="entry name" value="DUF3817"/>
    <property type="match status" value="1"/>
</dbReference>